<name>A0AAD5Q4H6_PYTIN</name>
<proteinExistence type="predicted"/>
<dbReference type="InterPro" id="IPR002524">
    <property type="entry name" value="Cation_efflux"/>
</dbReference>
<dbReference type="InterPro" id="IPR050291">
    <property type="entry name" value="CDF_Transporter"/>
</dbReference>
<gene>
    <name evidence="8" type="ORF">P43SY_003857</name>
</gene>
<dbReference type="InterPro" id="IPR058533">
    <property type="entry name" value="Cation_efflux_TM"/>
</dbReference>
<dbReference type="Pfam" id="PF01545">
    <property type="entry name" value="Cation_efflux"/>
    <property type="match status" value="2"/>
</dbReference>
<evidence type="ECO:0000256" key="5">
    <source>
        <dbReference type="ARBA" id="ARBA00023136"/>
    </source>
</evidence>
<dbReference type="InterPro" id="IPR027469">
    <property type="entry name" value="Cation_efflux_TMD_sf"/>
</dbReference>
<evidence type="ECO:0000256" key="1">
    <source>
        <dbReference type="ARBA" id="ARBA00004141"/>
    </source>
</evidence>
<evidence type="ECO:0000313" key="8">
    <source>
        <dbReference type="EMBL" id="KAJ0396270.1"/>
    </source>
</evidence>
<dbReference type="NCBIfam" id="TIGR01297">
    <property type="entry name" value="CDF"/>
    <property type="match status" value="2"/>
</dbReference>
<feature type="domain" description="Cation efflux protein transmembrane" evidence="7">
    <location>
        <begin position="90"/>
        <end position="187"/>
    </location>
</feature>
<keyword evidence="3" id="KW-0812">Transmembrane</keyword>
<dbReference type="SUPFAM" id="SSF161111">
    <property type="entry name" value="Cation efflux protein transmembrane domain-like"/>
    <property type="match status" value="1"/>
</dbReference>
<dbReference type="AlphaFoldDB" id="A0AAD5Q4H6"/>
<dbReference type="InterPro" id="IPR036837">
    <property type="entry name" value="Cation_efflux_CTD_sf"/>
</dbReference>
<keyword evidence="5" id="KW-0472">Membrane</keyword>
<keyword evidence="2" id="KW-0813">Transport</keyword>
<dbReference type="PANTHER" id="PTHR43840">
    <property type="entry name" value="MITOCHONDRIAL METAL TRANSPORTER 1-RELATED"/>
    <property type="match status" value="1"/>
</dbReference>
<accession>A0AAD5Q4H6</accession>
<evidence type="ECO:0000313" key="9">
    <source>
        <dbReference type="Proteomes" id="UP001209570"/>
    </source>
</evidence>
<keyword evidence="6" id="KW-0732">Signal</keyword>
<dbReference type="PANTHER" id="PTHR43840:SF15">
    <property type="entry name" value="MITOCHONDRIAL METAL TRANSPORTER 1-RELATED"/>
    <property type="match status" value="1"/>
</dbReference>
<dbReference type="EMBL" id="JAKCXM010000303">
    <property type="protein sequence ID" value="KAJ0396270.1"/>
    <property type="molecule type" value="Genomic_DNA"/>
</dbReference>
<organism evidence="8 9">
    <name type="scientific">Pythium insidiosum</name>
    <name type="common">Pythiosis disease agent</name>
    <dbReference type="NCBI Taxonomy" id="114742"/>
    <lineage>
        <taxon>Eukaryota</taxon>
        <taxon>Sar</taxon>
        <taxon>Stramenopiles</taxon>
        <taxon>Oomycota</taxon>
        <taxon>Peronosporomycetes</taxon>
        <taxon>Pythiales</taxon>
        <taxon>Pythiaceae</taxon>
        <taxon>Pythium</taxon>
    </lineage>
</organism>
<dbReference type="GO" id="GO:0016020">
    <property type="term" value="C:membrane"/>
    <property type="evidence" value="ECO:0007669"/>
    <property type="project" value="UniProtKB-SubCell"/>
</dbReference>
<dbReference type="Proteomes" id="UP001209570">
    <property type="component" value="Unassembled WGS sequence"/>
</dbReference>
<keyword evidence="9" id="KW-1185">Reference proteome</keyword>
<comment type="subcellular location">
    <subcellularLocation>
        <location evidence="1">Membrane</location>
        <topology evidence="1">Multi-pass membrane protein</topology>
    </subcellularLocation>
</comment>
<protein>
    <recommendedName>
        <fullName evidence="7">Cation efflux protein transmembrane domain-containing protein</fullName>
    </recommendedName>
</protein>
<comment type="caution">
    <text evidence="8">The sequence shown here is derived from an EMBL/GenBank/DDBJ whole genome shotgun (WGS) entry which is preliminary data.</text>
</comment>
<evidence type="ECO:0000256" key="6">
    <source>
        <dbReference type="SAM" id="SignalP"/>
    </source>
</evidence>
<keyword evidence="4" id="KW-1133">Transmembrane helix</keyword>
<feature type="signal peptide" evidence="6">
    <location>
        <begin position="1"/>
        <end position="21"/>
    </location>
</feature>
<evidence type="ECO:0000256" key="2">
    <source>
        <dbReference type="ARBA" id="ARBA00022448"/>
    </source>
</evidence>
<feature type="chain" id="PRO_5041898629" description="Cation efflux protein transmembrane domain-containing protein" evidence="6">
    <location>
        <begin position="22"/>
        <end position="456"/>
    </location>
</feature>
<dbReference type="Gene3D" id="3.30.70.1350">
    <property type="entry name" value="Cation efflux protein, cytoplasmic domain"/>
    <property type="match status" value="1"/>
</dbReference>
<feature type="domain" description="Cation efflux protein transmembrane" evidence="7">
    <location>
        <begin position="209"/>
        <end position="325"/>
    </location>
</feature>
<sequence>MWTMWTTRRGMALASVRRAVAAAPSAKTALSRASIPLRTGACAVDWQQRRWHIGHGHSHGHSHGHIDDDDGECAEVLSEDAARAADRITWAGVYLNVALSGAKGVAGVMFHSSGLLADAVHSASDLVSDGITLLALKYCSRPPDATQPYGYGKYETIGALSVALLLVGGSVGIIHHSFDTLVQVVAPAITDTAALDAKLAALAVDADVRDAIKELLPTSDHAHMHAHHHVTLHPAALAIAAASVASKEALYRATIAVGRRINSSVLIANAWHHRSDAVTSVVAMGGIGLSLVGLPMFDPIAGMLVGGIILKMGGEIGWDAVRDLCDAQLSPRVVRKLHDAVDSVVQASGGEIQGTSHLRSRKIGRQLHVDLTLVISDSHGVTFERACDWKQRVKRAIQRDVPRVKDVIVELATPSQTATTIAEANLSAYQGGVALLSEEEERAVVLLMADDGVVMV</sequence>
<evidence type="ECO:0000256" key="3">
    <source>
        <dbReference type="ARBA" id="ARBA00022692"/>
    </source>
</evidence>
<dbReference type="Gene3D" id="1.20.1510.10">
    <property type="entry name" value="Cation efflux protein transmembrane domain"/>
    <property type="match status" value="1"/>
</dbReference>
<evidence type="ECO:0000259" key="7">
    <source>
        <dbReference type="Pfam" id="PF01545"/>
    </source>
</evidence>
<evidence type="ECO:0000256" key="4">
    <source>
        <dbReference type="ARBA" id="ARBA00022989"/>
    </source>
</evidence>
<dbReference type="SUPFAM" id="SSF160240">
    <property type="entry name" value="Cation efflux protein cytoplasmic domain-like"/>
    <property type="match status" value="1"/>
</dbReference>
<dbReference type="GO" id="GO:0008324">
    <property type="term" value="F:monoatomic cation transmembrane transporter activity"/>
    <property type="evidence" value="ECO:0007669"/>
    <property type="project" value="InterPro"/>
</dbReference>
<reference evidence="8" key="1">
    <citation type="submission" date="2021-12" db="EMBL/GenBank/DDBJ databases">
        <title>Prjna785345.</title>
        <authorList>
            <person name="Rujirawat T."/>
            <person name="Krajaejun T."/>
        </authorList>
    </citation>
    <scope>NUCLEOTIDE SEQUENCE</scope>
    <source>
        <strain evidence="8">Pi057C3</strain>
    </source>
</reference>